<dbReference type="EMBL" id="CM056789">
    <property type="protein sequence ID" value="KAJ8718492.1"/>
    <property type="molecule type" value="Genomic_DNA"/>
</dbReference>
<accession>A0ACC2QJX1</accession>
<keyword evidence="2" id="KW-1185">Reference proteome</keyword>
<proteinExistence type="predicted"/>
<gene>
    <name evidence="1" type="ORF">PYW08_002729</name>
</gene>
<dbReference type="Proteomes" id="UP001231649">
    <property type="component" value="Chromosome 13"/>
</dbReference>
<organism evidence="1 2">
    <name type="scientific">Mythimna loreyi</name>
    <dbReference type="NCBI Taxonomy" id="667449"/>
    <lineage>
        <taxon>Eukaryota</taxon>
        <taxon>Metazoa</taxon>
        <taxon>Ecdysozoa</taxon>
        <taxon>Arthropoda</taxon>
        <taxon>Hexapoda</taxon>
        <taxon>Insecta</taxon>
        <taxon>Pterygota</taxon>
        <taxon>Neoptera</taxon>
        <taxon>Endopterygota</taxon>
        <taxon>Lepidoptera</taxon>
        <taxon>Glossata</taxon>
        <taxon>Ditrysia</taxon>
        <taxon>Noctuoidea</taxon>
        <taxon>Noctuidae</taxon>
        <taxon>Noctuinae</taxon>
        <taxon>Hadenini</taxon>
        <taxon>Mythimna</taxon>
    </lineage>
</organism>
<comment type="caution">
    <text evidence="1">The sequence shown here is derived from an EMBL/GenBank/DDBJ whole genome shotgun (WGS) entry which is preliminary data.</text>
</comment>
<reference evidence="1" key="1">
    <citation type="submission" date="2023-03" db="EMBL/GenBank/DDBJ databases">
        <title>Chromosome-level genomes of two armyworms, Mythimna separata and Mythimna loreyi, provide insights into the biosynthesis and reception of sex pheromones.</title>
        <authorList>
            <person name="Zhao H."/>
        </authorList>
    </citation>
    <scope>NUCLEOTIDE SEQUENCE</scope>
    <source>
        <strain evidence="1">BeijingLab</strain>
    </source>
</reference>
<evidence type="ECO:0000313" key="1">
    <source>
        <dbReference type="EMBL" id="KAJ8718492.1"/>
    </source>
</evidence>
<protein>
    <submittedName>
        <fullName evidence="1">Uncharacterized protein</fullName>
    </submittedName>
</protein>
<evidence type="ECO:0000313" key="2">
    <source>
        <dbReference type="Proteomes" id="UP001231649"/>
    </source>
</evidence>
<sequence>MKLLLLFAAILAFSLAEEEKKPEALDDSQAEASATIELMKEGVDLNAAASTYTSYVPPSQRPPHWTQPGYVPQNTWQPPKPIQSVQTGVPANVQADYYPSNWGTPVTHPPTTTTPVPVILNEQFYGDNGYYKYEYKIADGTWVGEEGYYTDPKQTEESLVKRGWYSYVGADKKTYTVSYYADKTGYHAYGDHLPTPPPATQPDPVKPQKPQYDEYPTQTPAPVQYPTQTVPPVFKPTYTPEPIYYPTKAPVAPPVPAYPQLPTYKPPQQPFYPPQQPSFPPQQPSFPPQQPSYPPQQPYYPPQQNYYPQQPNNQV</sequence>
<name>A0ACC2QJX1_9NEOP</name>